<dbReference type="Pfam" id="PF18926">
    <property type="entry name" value="DUF5676"/>
    <property type="match status" value="1"/>
</dbReference>
<feature type="transmembrane region" description="Helical" evidence="1">
    <location>
        <begin position="54"/>
        <end position="77"/>
    </location>
</feature>
<evidence type="ECO:0000256" key="1">
    <source>
        <dbReference type="SAM" id="Phobius"/>
    </source>
</evidence>
<dbReference type="InterPro" id="IPR044020">
    <property type="entry name" value="DUF5676"/>
</dbReference>
<reference evidence="2 3" key="1">
    <citation type="journal article" date="2016" name="Nat. Commun.">
        <title>Thousands of microbial genomes shed light on interconnected biogeochemical processes in an aquifer system.</title>
        <authorList>
            <person name="Anantharaman K."/>
            <person name="Brown C.T."/>
            <person name="Hug L.A."/>
            <person name="Sharon I."/>
            <person name="Castelle C.J."/>
            <person name="Probst A.J."/>
            <person name="Thomas B.C."/>
            <person name="Singh A."/>
            <person name="Wilkins M.J."/>
            <person name="Karaoz U."/>
            <person name="Brodie E.L."/>
            <person name="Williams K.H."/>
            <person name="Hubbard S.S."/>
            <person name="Banfield J.F."/>
        </authorList>
    </citation>
    <scope>NUCLEOTIDE SEQUENCE [LARGE SCALE GENOMIC DNA]</scope>
</reference>
<name>A0A1F7RV89_9BACT</name>
<organism evidence="2 3">
    <name type="scientific">Candidatus Schekmanbacteria bacterium RBG_16_38_10</name>
    <dbReference type="NCBI Taxonomy" id="1817879"/>
    <lineage>
        <taxon>Bacteria</taxon>
        <taxon>Candidatus Schekmaniibacteriota</taxon>
    </lineage>
</organism>
<keyword evidence="1" id="KW-0812">Transmembrane</keyword>
<protein>
    <submittedName>
        <fullName evidence="2">Uncharacterized protein</fullName>
    </submittedName>
</protein>
<evidence type="ECO:0000313" key="2">
    <source>
        <dbReference type="EMBL" id="OGL45476.1"/>
    </source>
</evidence>
<dbReference type="EMBL" id="MGDE01000132">
    <property type="protein sequence ID" value="OGL45476.1"/>
    <property type="molecule type" value="Genomic_DNA"/>
</dbReference>
<dbReference type="AlphaFoldDB" id="A0A1F7RV89"/>
<keyword evidence="1" id="KW-1133">Transmembrane helix</keyword>
<sequence length="85" mass="9210">MKLREMGLANAFGVLGAVYYLVCFTVASVAPQVYKAVAASWMHMVNLSGVWKSAPSGFLLGIVSFTVTSWISGWLLAKVYNSFAK</sequence>
<dbReference type="Proteomes" id="UP000178797">
    <property type="component" value="Unassembled WGS sequence"/>
</dbReference>
<feature type="transmembrane region" description="Helical" evidence="1">
    <location>
        <begin position="12"/>
        <end position="34"/>
    </location>
</feature>
<proteinExistence type="predicted"/>
<comment type="caution">
    <text evidence="2">The sequence shown here is derived from an EMBL/GenBank/DDBJ whole genome shotgun (WGS) entry which is preliminary data.</text>
</comment>
<keyword evidence="1" id="KW-0472">Membrane</keyword>
<evidence type="ECO:0000313" key="3">
    <source>
        <dbReference type="Proteomes" id="UP000178797"/>
    </source>
</evidence>
<gene>
    <name evidence="2" type="ORF">A2W05_07305</name>
</gene>
<accession>A0A1F7RV89</accession>